<dbReference type="InterPro" id="IPR003661">
    <property type="entry name" value="HisK_dim/P_dom"/>
</dbReference>
<dbReference type="EC" id="2.7.13.3" evidence="2"/>
<organism evidence="11 12">
    <name type="scientific">Bilophila wadsworthia (strain 3_1_6)</name>
    <dbReference type="NCBI Taxonomy" id="563192"/>
    <lineage>
        <taxon>Bacteria</taxon>
        <taxon>Pseudomonadati</taxon>
        <taxon>Thermodesulfobacteriota</taxon>
        <taxon>Desulfovibrionia</taxon>
        <taxon>Desulfovibrionales</taxon>
        <taxon>Desulfovibrionaceae</taxon>
        <taxon>Bilophila</taxon>
    </lineage>
</organism>
<dbReference type="Gene3D" id="3.10.450.50">
    <property type="match status" value="1"/>
</dbReference>
<evidence type="ECO:0000256" key="2">
    <source>
        <dbReference type="ARBA" id="ARBA00012438"/>
    </source>
</evidence>
<evidence type="ECO:0000256" key="3">
    <source>
        <dbReference type="ARBA" id="ARBA00022553"/>
    </source>
</evidence>
<dbReference type="eggNOG" id="COG0784">
    <property type="taxonomic scope" value="Bacteria"/>
</dbReference>
<dbReference type="OrthoDB" id="5291616at2"/>
<dbReference type="InterPro" id="IPR003594">
    <property type="entry name" value="HATPase_dom"/>
</dbReference>
<feature type="domain" description="Histidine kinase" evidence="7">
    <location>
        <begin position="958"/>
        <end position="1181"/>
    </location>
</feature>
<dbReference type="GO" id="GO:0000155">
    <property type="term" value="F:phosphorelay sensor kinase activity"/>
    <property type="evidence" value="ECO:0007669"/>
    <property type="project" value="InterPro"/>
</dbReference>
<dbReference type="InterPro" id="IPR004358">
    <property type="entry name" value="Sig_transdc_His_kin-like_C"/>
</dbReference>
<evidence type="ECO:0000313" key="11">
    <source>
        <dbReference type="EMBL" id="EFV44936.1"/>
    </source>
</evidence>
<dbReference type="PRINTS" id="PR00344">
    <property type="entry name" value="BCTRLSENSOR"/>
</dbReference>
<dbReference type="CDD" id="cd16922">
    <property type="entry name" value="HATPase_EvgS-ArcB-TorS-like"/>
    <property type="match status" value="1"/>
</dbReference>
<evidence type="ECO:0000313" key="12">
    <source>
        <dbReference type="Proteomes" id="UP000006034"/>
    </source>
</evidence>
<dbReference type="PROSITE" id="PS50113">
    <property type="entry name" value="PAC"/>
    <property type="match status" value="4"/>
</dbReference>
<dbReference type="InterPro" id="IPR013655">
    <property type="entry name" value="PAS_fold_3"/>
</dbReference>
<dbReference type="PROSITE" id="PS50112">
    <property type="entry name" value="PAS"/>
    <property type="match status" value="2"/>
</dbReference>
<dbReference type="SMART" id="SM00387">
    <property type="entry name" value="HATPase_c"/>
    <property type="match status" value="1"/>
</dbReference>
<dbReference type="Proteomes" id="UP000006034">
    <property type="component" value="Unassembled WGS sequence"/>
</dbReference>
<protein>
    <recommendedName>
        <fullName evidence="2">histidine kinase</fullName>
        <ecNumber evidence="2">2.7.13.3</ecNumber>
    </recommendedName>
</protein>
<feature type="domain" description="PAS" evidence="9">
    <location>
        <begin position="290"/>
        <end position="363"/>
    </location>
</feature>
<dbReference type="Pfam" id="PF08447">
    <property type="entry name" value="PAS_3"/>
    <property type="match status" value="3"/>
</dbReference>
<keyword evidence="6" id="KW-0175">Coiled coil</keyword>
<dbReference type="InterPro" id="IPR035965">
    <property type="entry name" value="PAS-like_dom_sf"/>
</dbReference>
<evidence type="ECO:0000259" key="9">
    <source>
        <dbReference type="PROSITE" id="PS50112"/>
    </source>
</evidence>
<dbReference type="InterPro" id="IPR011006">
    <property type="entry name" value="CheY-like_superfamily"/>
</dbReference>
<dbReference type="InterPro" id="IPR036890">
    <property type="entry name" value="HATPase_C_sf"/>
</dbReference>
<feature type="domain" description="Response regulatory" evidence="8">
    <location>
        <begin position="1197"/>
        <end position="1317"/>
    </location>
</feature>
<feature type="domain" description="PAC" evidence="10">
    <location>
        <begin position="612"/>
        <end position="665"/>
    </location>
</feature>
<feature type="domain" description="PAC" evidence="10">
    <location>
        <begin position="238"/>
        <end position="289"/>
    </location>
</feature>
<evidence type="ECO:0000256" key="1">
    <source>
        <dbReference type="ARBA" id="ARBA00000085"/>
    </source>
</evidence>
<dbReference type="PANTHER" id="PTHR45339:SF1">
    <property type="entry name" value="HYBRID SIGNAL TRANSDUCTION HISTIDINE KINASE J"/>
    <property type="match status" value="1"/>
</dbReference>
<dbReference type="GeneID" id="78086363"/>
<dbReference type="SMART" id="SM00091">
    <property type="entry name" value="PAS"/>
    <property type="match status" value="3"/>
</dbReference>
<feature type="domain" description="PAS" evidence="9">
    <location>
        <begin position="181"/>
        <end position="220"/>
    </location>
</feature>
<sequence length="1459" mass="166291">MNTLFLKAPQLTAEIMRAHYCEHDLDKILPLFHETLTWIGAGEDQICYDYETIKDFFLRTYAEKAVPDCIITDEDYRLVSWDEHSCLVAGRCWIATKPETGYVLRAHQRVTFSYKLVDGELKITLIHISNPYADMQEGEDFPAQIGRQSYEYLQRLLVEKSRQIALLNSTVSSGLKANWDDEYYSLFYVNEGLCRMLGYTEEELMAKCRGRMTELVYPPDLPQALADCERCFANSLTYSTEYRMQRKDGKLIWVWDTGSKSKNEEGKTVINSVIVDITERRHTNDTIRRQKAFFQSLYDTTLCALVQYDLNGTFLNANAFTFDVIGYTEEQFRTETGGSLMSIVHPCDVDTVREHIERLIADRRPTVYNCRIIRRDGAVRWVCASANIINNMDGVPVIQAAYSDVTELQRVERERDSTYDSIPGGVAKVLIGTQLSLLEANDNFFQMLGTDRTAYKGTLSAVAPADRGAIVTAFMEAAETDAPVDIEYRCRRFDNEQTIWIHLIARFVENAHGAKVYQCVFIDITKQKTAQIQLYRERDRYRIIMENSADVIYEYDRKTDTVVFYETIRRGDETEIAKHVSPNFSKKLYDQKIAHPEDAETAMRVFSGIQSGSAEVRLRNLKINGDYVWCLLQGQPVYENGALARVVGIIRDITENKRISQEKERLQRIFDLELRRDYESICQINPSTGRYVMWTPSNASYYDIPTSGIFSEELAHAISRIVCGEDQETCLKTLSIGNMLKTLEEEKEGTCYYRVLTPDGSLRWKCARYTYFGDDGSILLNVRDVHDIRIAQQQEENRFRAILRETCEYIIETDVETKSYTLHLPTLINRYPLEACSDYGSLIARYSERYVAPEDRESFLRAVSLPEALSRMRREGGSCSIKYTVNTNGSPAYKTWNMSLYRYDDNREYMLSYILDITKLVLEQQEKEREAERNRQIIKDALTAAEQASRAKSDFLSRMSHEIRTPMNAVIGMTTIAAASLDNRDKLTDCLGKIGLSSRYLLSLINDILDMSRIESGKVSIINEEFDFRSFVEGISSLIYPQAKNKNIVFDLNIEGVVDERYRGDPLRLNQVLINILSNALKFTPEWRSVHLSIRETRRVRDRAYLQFIVRDTGIGMEKGLLERIFEPFEQGGASISHSYGGSGLGLAISSNLISLMNGHISVSSTPGVGSEFVVELPLLTVPDNTPKQDVSLEDIRVLVVDDDLVTCEHTTLILNRIGVDAEYVTSGKAAVTRVKSALQRHTCYNIALVDWKMPDMDGVETARSIRRIVGPDTLVIIMSAYDWTEIEARAREAGVDFFISKPIFQSVVQDVLLKATRRRQSADTLPVQKEDFAGRRILLVEDNEINMEIARTLLEFRNASVDGACNGQQAVEMFRSSPQNHYDAVLMDVRMPVMDGIAATQAIRGLDRADAATVPILAMTANAFAEDIERSRKAGMNEHLAKPIEPETLYARLASYFR</sequence>
<reference evidence="11 12" key="1">
    <citation type="submission" date="2010-10" db="EMBL/GenBank/DDBJ databases">
        <authorList>
            <consortium name="The Broad Institute Genome Sequencing Platform"/>
            <person name="Ward D."/>
            <person name="Earl A."/>
            <person name="Feldgarden M."/>
            <person name="Young S.K."/>
            <person name="Gargeya S."/>
            <person name="Zeng Q."/>
            <person name="Alvarado L."/>
            <person name="Berlin A."/>
            <person name="Bochicchio J."/>
            <person name="Chapman S.B."/>
            <person name="Chen Z."/>
            <person name="Freedman E."/>
            <person name="Gellesch M."/>
            <person name="Goldberg J."/>
            <person name="Griggs A."/>
            <person name="Gujja S."/>
            <person name="Heilman E."/>
            <person name="Heiman D."/>
            <person name="Howarth C."/>
            <person name="Mehta T."/>
            <person name="Neiman D."/>
            <person name="Pearson M."/>
            <person name="Roberts A."/>
            <person name="Saif S."/>
            <person name="Shea T."/>
            <person name="Shenoy N."/>
            <person name="Sisk P."/>
            <person name="Stolte C."/>
            <person name="Sykes S."/>
            <person name="White J."/>
            <person name="Yandava C."/>
            <person name="Allen-Vercoe E."/>
            <person name="Sibley C."/>
            <person name="Ambrose C.E."/>
            <person name="Strauss J."/>
            <person name="Daigneault M."/>
            <person name="Haas B."/>
            <person name="Nusbaum C."/>
            <person name="Birren B."/>
        </authorList>
    </citation>
    <scope>NUCLEOTIDE SEQUENCE [LARGE SCALE GENOMIC DNA]</scope>
    <source>
        <strain evidence="11 12">3_1_6</strain>
    </source>
</reference>
<dbReference type="RefSeq" id="WP_005026206.1">
    <property type="nucleotide sequence ID" value="NZ_KE150238.1"/>
</dbReference>
<evidence type="ECO:0000256" key="5">
    <source>
        <dbReference type="PROSITE-ProRule" id="PRU00169"/>
    </source>
</evidence>
<dbReference type="EMBL" id="ADCP02000001">
    <property type="protein sequence ID" value="EFV44936.1"/>
    <property type="molecule type" value="Genomic_DNA"/>
</dbReference>
<dbReference type="PANTHER" id="PTHR45339">
    <property type="entry name" value="HYBRID SIGNAL TRANSDUCTION HISTIDINE KINASE J"/>
    <property type="match status" value="1"/>
</dbReference>
<evidence type="ECO:0000259" key="10">
    <source>
        <dbReference type="PROSITE" id="PS50113"/>
    </source>
</evidence>
<name>E5Y4W8_BILW3</name>
<dbReference type="SUPFAM" id="SSF55785">
    <property type="entry name" value="PYP-like sensor domain (PAS domain)"/>
    <property type="match status" value="4"/>
</dbReference>
<keyword evidence="3 5" id="KW-0597">Phosphoprotein</keyword>
<evidence type="ECO:0000259" key="7">
    <source>
        <dbReference type="PROSITE" id="PS50109"/>
    </source>
</evidence>
<dbReference type="InterPro" id="IPR000700">
    <property type="entry name" value="PAS-assoc_C"/>
</dbReference>
<dbReference type="SMART" id="SM00448">
    <property type="entry name" value="REC"/>
    <property type="match status" value="2"/>
</dbReference>
<dbReference type="Gene3D" id="3.30.450.20">
    <property type="entry name" value="PAS domain"/>
    <property type="match status" value="4"/>
</dbReference>
<gene>
    <name evidence="11" type="ORF">HMPREF0179_01231</name>
</gene>
<dbReference type="InterPro" id="IPR036097">
    <property type="entry name" value="HisK_dim/P_sf"/>
</dbReference>
<dbReference type="PROSITE" id="PS50109">
    <property type="entry name" value="HIS_KIN"/>
    <property type="match status" value="1"/>
</dbReference>
<accession>E5Y4W8</accession>
<feature type="modified residue" description="4-aspartylphosphate" evidence="5">
    <location>
        <position position="1389"/>
    </location>
</feature>
<dbReference type="Gene3D" id="1.10.287.130">
    <property type="match status" value="1"/>
</dbReference>
<dbReference type="InterPro" id="IPR032710">
    <property type="entry name" value="NTF2-like_dom_sf"/>
</dbReference>
<dbReference type="SUPFAM" id="SSF55874">
    <property type="entry name" value="ATPase domain of HSP90 chaperone/DNA topoisomerase II/histidine kinase"/>
    <property type="match status" value="1"/>
</dbReference>
<dbReference type="CDD" id="cd17546">
    <property type="entry name" value="REC_hyHK_CKI1_RcsC-like"/>
    <property type="match status" value="2"/>
</dbReference>
<dbReference type="InterPro" id="IPR001789">
    <property type="entry name" value="Sig_transdc_resp-reg_receiver"/>
</dbReference>
<dbReference type="eggNOG" id="COG2202">
    <property type="taxonomic scope" value="Bacteria"/>
</dbReference>
<dbReference type="Pfam" id="PF02518">
    <property type="entry name" value="HATPase_c"/>
    <property type="match status" value="1"/>
</dbReference>
<feature type="modified residue" description="4-aspartylphosphate" evidence="5">
    <location>
        <position position="1251"/>
    </location>
</feature>
<comment type="caution">
    <text evidence="11">The sequence shown here is derived from an EMBL/GenBank/DDBJ whole genome shotgun (WGS) entry which is preliminary data.</text>
</comment>
<dbReference type="Gene3D" id="3.30.565.10">
    <property type="entry name" value="Histidine kinase-like ATPase, C-terminal domain"/>
    <property type="match status" value="1"/>
</dbReference>
<feature type="coiled-coil region" evidence="6">
    <location>
        <begin position="915"/>
        <end position="948"/>
    </location>
</feature>
<dbReference type="CDD" id="cd00130">
    <property type="entry name" value="PAS"/>
    <property type="match status" value="3"/>
</dbReference>
<dbReference type="SMART" id="SM00388">
    <property type="entry name" value="HisKA"/>
    <property type="match status" value="1"/>
</dbReference>
<evidence type="ECO:0000256" key="6">
    <source>
        <dbReference type="SAM" id="Coils"/>
    </source>
</evidence>
<dbReference type="HOGENOM" id="CLU_000445_114_21_7"/>
<dbReference type="STRING" id="563192.HMPREF0179_01231"/>
<proteinExistence type="predicted"/>
<dbReference type="InterPro" id="IPR001610">
    <property type="entry name" value="PAC"/>
</dbReference>
<keyword evidence="4" id="KW-0902">Two-component regulatory system</keyword>
<dbReference type="eggNOG" id="COG2205">
    <property type="taxonomic scope" value="Bacteria"/>
</dbReference>
<dbReference type="SMART" id="SM00086">
    <property type="entry name" value="PAC"/>
    <property type="match status" value="5"/>
</dbReference>
<feature type="domain" description="PAC" evidence="10">
    <location>
        <begin position="366"/>
        <end position="417"/>
    </location>
</feature>
<dbReference type="SUPFAM" id="SSF47384">
    <property type="entry name" value="Homodimeric domain of signal transducing histidine kinase"/>
    <property type="match status" value="1"/>
</dbReference>
<dbReference type="NCBIfam" id="TIGR00229">
    <property type="entry name" value="sensory_box"/>
    <property type="match status" value="3"/>
</dbReference>
<dbReference type="InterPro" id="IPR005467">
    <property type="entry name" value="His_kinase_dom"/>
</dbReference>
<dbReference type="SUPFAM" id="SSF54427">
    <property type="entry name" value="NTF2-like"/>
    <property type="match status" value="1"/>
</dbReference>
<dbReference type="CDD" id="cd00082">
    <property type="entry name" value="HisKA"/>
    <property type="match status" value="1"/>
</dbReference>
<dbReference type="SUPFAM" id="SSF52172">
    <property type="entry name" value="CheY-like"/>
    <property type="match status" value="2"/>
</dbReference>
<dbReference type="FunFam" id="3.30.565.10:FF:000010">
    <property type="entry name" value="Sensor histidine kinase RcsC"/>
    <property type="match status" value="1"/>
</dbReference>
<reference evidence="11 12" key="2">
    <citation type="submission" date="2013-04" db="EMBL/GenBank/DDBJ databases">
        <title>The Genome Sequence of Bilophila wadsworthia 3_1_6.</title>
        <authorList>
            <consortium name="The Broad Institute Genomics Platform"/>
            <person name="Earl A."/>
            <person name="Ward D."/>
            <person name="Feldgarden M."/>
            <person name="Gevers D."/>
            <person name="Sibley C."/>
            <person name="Strauss J."/>
            <person name="Allen-Vercoe E."/>
            <person name="Walker B."/>
            <person name="Young S."/>
            <person name="Zeng Q."/>
            <person name="Gargeya S."/>
            <person name="Fitzgerald M."/>
            <person name="Haas B."/>
            <person name="Abouelleil A."/>
            <person name="Allen A.W."/>
            <person name="Alvarado L."/>
            <person name="Arachchi H.M."/>
            <person name="Berlin A.M."/>
            <person name="Chapman S.B."/>
            <person name="Gainer-Dewar J."/>
            <person name="Goldberg J."/>
            <person name="Griggs A."/>
            <person name="Gujja S."/>
            <person name="Hansen M."/>
            <person name="Howarth C."/>
            <person name="Imamovic A."/>
            <person name="Ireland A."/>
            <person name="Larimer J."/>
            <person name="McCowan C."/>
            <person name="Murphy C."/>
            <person name="Pearson M."/>
            <person name="Poon T.W."/>
            <person name="Priest M."/>
            <person name="Roberts A."/>
            <person name="Saif S."/>
            <person name="Shea T."/>
            <person name="Sisk P."/>
            <person name="Sykes S."/>
            <person name="Wortman J."/>
            <person name="Nusbaum C."/>
            <person name="Birren B."/>
        </authorList>
    </citation>
    <scope>NUCLEOTIDE SEQUENCE [LARGE SCALE GENOMIC DNA]</scope>
    <source>
        <strain evidence="11 12">3_1_6</strain>
    </source>
</reference>
<evidence type="ECO:0000259" key="8">
    <source>
        <dbReference type="PROSITE" id="PS50110"/>
    </source>
</evidence>
<dbReference type="Pfam" id="PF13426">
    <property type="entry name" value="PAS_9"/>
    <property type="match status" value="1"/>
</dbReference>
<feature type="domain" description="Response regulatory" evidence="8">
    <location>
        <begin position="1337"/>
        <end position="1458"/>
    </location>
</feature>
<evidence type="ECO:0000256" key="4">
    <source>
        <dbReference type="ARBA" id="ARBA00023012"/>
    </source>
</evidence>
<dbReference type="Pfam" id="PF00512">
    <property type="entry name" value="HisKA"/>
    <property type="match status" value="1"/>
</dbReference>
<comment type="catalytic activity">
    <reaction evidence="1">
        <text>ATP + protein L-histidine = ADP + protein N-phospho-L-histidine.</text>
        <dbReference type="EC" id="2.7.13.3"/>
    </reaction>
</comment>
<dbReference type="PROSITE" id="PS50110">
    <property type="entry name" value="RESPONSE_REGULATORY"/>
    <property type="match status" value="2"/>
</dbReference>
<dbReference type="InterPro" id="IPR000014">
    <property type="entry name" value="PAS"/>
</dbReference>
<dbReference type="Pfam" id="PF00072">
    <property type="entry name" value="Response_reg"/>
    <property type="match status" value="2"/>
</dbReference>
<feature type="domain" description="PAC" evidence="10">
    <location>
        <begin position="484"/>
        <end position="536"/>
    </location>
</feature>
<keyword evidence="12" id="KW-1185">Reference proteome</keyword>
<dbReference type="Gene3D" id="3.40.50.2300">
    <property type="match status" value="2"/>
</dbReference>